<keyword evidence="9" id="KW-1185">Reference proteome</keyword>
<dbReference type="OrthoDB" id="31113at2759"/>
<dbReference type="GeneID" id="14888152"/>
<dbReference type="Gene3D" id="1.10.150.20">
    <property type="entry name" value="5' to 3' exonuclease, C-terminal subdomain"/>
    <property type="match status" value="1"/>
</dbReference>
<dbReference type="SUPFAM" id="SSF47807">
    <property type="entry name" value="5' to 3' exonuclease, C-terminal subdomain"/>
    <property type="match status" value="1"/>
</dbReference>
<feature type="domain" description="XPG N-terminal" evidence="7">
    <location>
        <begin position="1"/>
        <end position="95"/>
    </location>
</feature>
<dbReference type="KEGG" id="eiv:EIN_485090"/>
<evidence type="ECO:0000313" key="9">
    <source>
        <dbReference type="Proteomes" id="UP000014680"/>
    </source>
</evidence>
<gene>
    <name evidence="8" type="ORF">EIN_485090</name>
</gene>
<evidence type="ECO:0000256" key="5">
    <source>
        <dbReference type="ARBA" id="ARBA00022842"/>
    </source>
</evidence>
<dbReference type="GO" id="GO:0046872">
    <property type="term" value="F:metal ion binding"/>
    <property type="evidence" value="ECO:0007669"/>
    <property type="project" value="UniProtKB-KW"/>
</dbReference>
<dbReference type="SUPFAM" id="SSF88723">
    <property type="entry name" value="PIN domain-like"/>
    <property type="match status" value="1"/>
</dbReference>
<dbReference type="Pfam" id="PF00752">
    <property type="entry name" value="XPG_N"/>
    <property type="match status" value="1"/>
</dbReference>
<dbReference type="SMART" id="SM00484">
    <property type="entry name" value="XPGI"/>
    <property type="match status" value="1"/>
</dbReference>
<evidence type="ECO:0000256" key="4">
    <source>
        <dbReference type="ARBA" id="ARBA00022801"/>
    </source>
</evidence>
<dbReference type="InterPro" id="IPR006084">
    <property type="entry name" value="XPG/Rad2"/>
</dbReference>
<evidence type="ECO:0000259" key="7">
    <source>
        <dbReference type="SMART" id="SM00485"/>
    </source>
</evidence>
<dbReference type="PANTHER" id="PTHR11081">
    <property type="entry name" value="FLAP ENDONUCLEASE FAMILY MEMBER"/>
    <property type="match status" value="1"/>
</dbReference>
<sequence>MGVHKLWEVIGEGKTVNPKDLKGKTVAIDIDGFIVRSVSGRRYENSTKVARECIIRMYCKCLYFGIKPVFVFDGNTNTFLKESTLSKRKKQRKNITRQRLTETYDKAISTFKDEDVTDSDNKVSTHKTSCEQDKYDAMYTETVKKSKEIEGKYVSQIKSMDTNWKTFGIHQLENRIVVGDLERKKGVIRREQIENYVPMSKKMEDWDVFSVNEEMYHSMIESFVSQESVVEKESDYTTLTSQMEDIISGCARMKLEKKGEEIQLEQTQSTIKIESNKIVNYETIKMDEGKDDVNLYSFIDVPTEQTQSKQIDFDQSILSLYDELSAIESTPVQQNAQEKPQEELLVSFQPQDRPFITGKKVSKVQVASKEKVIKVIEKNLIEKIENGNGVNHNNSQKDIFVNVETKKSDEMNISPPKQESLTIVKETKEIVPSKEMGNLDTNTVQPQNDLVGVVVNDQMMSLEVQNVVFEMVTALEIPHVFSPWEAEAQCAYYNKTKMCDYVASNDSDVFVFGAKNVIRNFLIDGEVATIHTANLTQEKYIFLALLLGSDFTEGVGKVGPKRAIQIIKMFDTPEQFAKVMHVSDTFTSFPSKDVNSSKGEDKKSVMEEMRNEKDIARLYKKDIDQLKNVITLKDTFPDQQVIKAYLHPNIREEQLILTSQYSKEKLQTYAKEKLDWNEHMLAKYFASL</sequence>
<dbReference type="InterPro" id="IPR006085">
    <property type="entry name" value="XPG_DNA_repair_N"/>
</dbReference>
<reference evidence="8 9" key="1">
    <citation type="submission" date="2012-10" db="EMBL/GenBank/DDBJ databases">
        <authorList>
            <person name="Zafar N."/>
            <person name="Inman J."/>
            <person name="Hall N."/>
            <person name="Lorenzi H."/>
            <person name="Caler E."/>
        </authorList>
    </citation>
    <scope>NUCLEOTIDE SEQUENCE [LARGE SCALE GENOMIC DNA]</scope>
    <source>
        <strain evidence="8 9">IP1</strain>
    </source>
</reference>
<dbReference type="Gene3D" id="3.40.50.1010">
    <property type="entry name" value="5'-nuclease"/>
    <property type="match status" value="2"/>
</dbReference>
<dbReference type="PRINTS" id="PR00853">
    <property type="entry name" value="XPGRADSUPER"/>
</dbReference>
<dbReference type="Proteomes" id="UP000014680">
    <property type="component" value="Unassembled WGS sequence"/>
</dbReference>
<dbReference type="InterPro" id="IPR008918">
    <property type="entry name" value="HhH2"/>
</dbReference>
<dbReference type="GO" id="GO:0003677">
    <property type="term" value="F:DNA binding"/>
    <property type="evidence" value="ECO:0007669"/>
    <property type="project" value="InterPro"/>
</dbReference>
<dbReference type="InterPro" id="IPR006086">
    <property type="entry name" value="XPG-I_dom"/>
</dbReference>
<feature type="domain" description="XPG-I" evidence="6">
    <location>
        <begin position="473"/>
        <end position="540"/>
    </location>
</feature>
<keyword evidence="2" id="KW-0540">Nuclease</keyword>
<protein>
    <submittedName>
        <fullName evidence="8">Uncharacterized protein</fullName>
    </submittedName>
</protein>
<dbReference type="RefSeq" id="XP_004255918.1">
    <property type="nucleotide sequence ID" value="XM_004255870.1"/>
</dbReference>
<keyword evidence="4" id="KW-0378">Hydrolase</keyword>
<dbReference type="AlphaFoldDB" id="A0A0A1U4F5"/>
<dbReference type="GO" id="GO:0017108">
    <property type="term" value="F:5'-flap endonuclease activity"/>
    <property type="evidence" value="ECO:0007669"/>
    <property type="project" value="TreeGrafter"/>
</dbReference>
<dbReference type="OMA" id="MNIPLIR"/>
<evidence type="ECO:0000256" key="3">
    <source>
        <dbReference type="ARBA" id="ARBA00022723"/>
    </source>
</evidence>
<dbReference type="InterPro" id="IPR036279">
    <property type="entry name" value="5-3_exonuclease_C_sf"/>
</dbReference>
<organism evidence="8 9">
    <name type="scientific">Entamoeba invadens IP1</name>
    <dbReference type="NCBI Taxonomy" id="370355"/>
    <lineage>
        <taxon>Eukaryota</taxon>
        <taxon>Amoebozoa</taxon>
        <taxon>Evosea</taxon>
        <taxon>Archamoebae</taxon>
        <taxon>Mastigamoebida</taxon>
        <taxon>Entamoebidae</taxon>
        <taxon>Entamoeba</taxon>
    </lineage>
</organism>
<dbReference type="PANTHER" id="PTHR11081:SF59">
    <property type="entry name" value="FI23547P1"/>
    <property type="match status" value="1"/>
</dbReference>
<dbReference type="Pfam" id="PF00867">
    <property type="entry name" value="XPG_I"/>
    <property type="match status" value="1"/>
</dbReference>
<keyword evidence="5" id="KW-0460">Magnesium</keyword>
<evidence type="ECO:0000256" key="1">
    <source>
        <dbReference type="ARBA" id="ARBA00001946"/>
    </source>
</evidence>
<dbReference type="SMART" id="SM00485">
    <property type="entry name" value="XPGN"/>
    <property type="match status" value="1"/>
</dbReference>
<keyword evidence="3" id="KW-0479">Metal-binding</keyword>
<accession>A0A0A1U4F5</accession>
<dbReference type="InterPro" id="IPR029060">
    <property type="entry name" value="PIN-like_dom_sf"/>
</dbReference>
<name>A0A0A1U4F5_ENTIV</name>
<proteinExistence type="predicted"/>
<evidence type="ECO:0000256" key="2">
    <source>
        <dbReference type="ARBA" id="ARBA00022722"/>
    </source>
</evidence>
<dbReference type="VEuPathDB" id="AmoebaDB:EIN_485090"/>
<dbReference type="SMART" id="SM00279">
    <property type="entry name" value="HhH2"/>
    <property type="match status" value="1"/>
</dbReference>
<evidence type="ECO:0000259" key="6">
    <source>
        <dbReference type="SMART" id="SM00484"/>
    </source>
</evidence>
<evidence type="ECO:0000313" key="8">
    <source>
        <dbReference type="EMBL" id="ELP89147.1"/>
    </source>
</evidence>
<dbReference type="EMBL" id="KB206670">
    <property type="protein sequence ID" value="ELP89147.1"/>
    <property type="molecule type" value="Genomic_DNA"/>
</dbReference>
<comment type="cofactor">
    <cofactor evidence="1">
        <name>Mg(2+)</name>
        <dbReference type="ChEBI" id="CHEBI:18420"/>
    </cofactor>
</comment>